<sequence>MTDATILDGILDLRPDRDTITFQMLRLGLQYEGLTDGNEVWSNYGIGIVAAFPHEDPKIVTVTDVDIKESFHIPIERIPEIRRIKTWRSDGSEMLGDR</sequence>
<evidence type="ECO:0000313" key="3">
    <source>
        <dbReference type="Proteomes" id="UP000429211"/>
    </source>
</evidence>
<protein>
    <submittedName>
        <fullName evidence="2">Uncharacterized protein</fullName>
    </submittedName>
</protein>
<dbReference type="AlphaFoldDB" id="A0A6N2T5X6"/>
<dbReference type="EMBL" id="CACRSP010000004">
    <property type="protein sequence ID" value="VYS99520.1"/>
    <property type="molecule type" value="Genomic_DNA"/>
</dbReference>
<reference evidence="2" key="2">
    <citation type="submission" date="2019-11" db="EMBL/GenBank/DDBJ databases">
        <authorList>
            <person name="Feng L."/>
        </authorList>
    </citation>
    <scope>NUCLEOTIDE SEQUENCE</scope>
    <source>
        <strain evidence="2">BdentiumLFYP24</strain>
    </source>
</reference>
<evidence type="ECO:0000313" key="2">
    <source>
        <dbReference type="EMBL" id="VYS99520.1"/>
    </source>
</evidence>
<dbReference type="EMBL" id="WDPD01000001">
    <property type="protein sequence ID" value="KAB7462247.1"/>
    <property type="molecule type" value="Genomic_DNA"/>
</dbReference>
<dbReference type="RefSeq" id="WP_129879673.1">
    <property type="nucleotide sequence ID" value="NZ_CACRSP010000004.1"/>
</dbReference>
<accession>A0A6N2T5X6</accession>
<dbReference type="Proteomes" id="UP000429211">
    <property type="component" value="Unassembled WGS sequence"/>
</dbReference>
<evidence type="ECO:0000313" key="1">
    <source>
        <dbReference type="EMBL" id="KAB7462247.1"/>
    </source>
</evidence>
<organism evidence="2">
    <name type="scientific">Bifidobacterium dentium</name>
    <dbReference type="NCBI Taxonomy" id="1689"/>
    <lineage>
        <taxon>Bacteria</taxon>
        <taxon>Bacillati</taxon>
        <taxon>Actinomycetota</taxon>
        <taxon>Actinomycetes</taxon>
        <taxon>Bifidobacteriales</taxon>
        <taxon>Bifidobacteriaceae</taxon>
        <taxon>Bifidobacterium</taxon>
    </lineage>
</organism>
<name>A0A6N2T5X6_9BIFI</name>
<proteinExistence type="predicted"/>
<reference evidence="1 3" key="1">
    <citation type="journal article" date="2019" name="Nat. Med.">
        <title>A library of human gut bacterial isolates paired with longitudinal multiomics data enables mechanistic microbiome research.</title>
        <authorList>
            <person name="Poyet M."/>
            <person name="Groussin M."/>
            <person name="Gibbons S.M."/>
            <person name="Avila-Pacheco J."/>
            <person name="Jiang X."/>
            <person name="Kearney S.M."/>
            <person name="Perrotta A.R."/>
            <person name="Berdy B."/>
            <person name="Zhao S."/>
            <person name="Lieberman T.D."/>
            <person name="Swanson P.K."/>
            <person name="Smith M."/>
            <person name="Roesemann S."/>
            <person name="Alexander J.E."/>
            <person name="Rich S.A."/>
            <person name="Livny J."/>
            <person name="Vlamakis H."/>
            <person name="Clish C."/>
            <person name="Bullock K."/>
            <person name="Deik A."/>
            <person name="Scott J."/>
            <person name="Pierce K.A."/>
            <person name="Xavier R.J."/>
            <person name="Alm E.J."/>
        </authorList>
    </citation>
    <scope>NUCLEOTIDE SEQUENCE [LARGE SCALE GENOMIC DNA]</scope>
    <source>
        <strain evidence="1 3">BIOML-A2</strain>
    </source>
</reference>
<gene>
    <name evidence="2" type="ORF">BDLFYP24_01781</name>
    <name evidence="1" type="ORF">GBB04_00170</name>
</gene>